<dbReference type="InParanoid" id="A0A068UCP2"/>
<comment type="similarity">
    <text evidence="1 2">Belongs to the glycosyl hydrolase 1 family.</text>
</comment>
<dbReference type="PRINTS" id="PR00131">
    <property type="entry name" value="GLHYDRLASE1"/>
</dbReference>
<dbReference type="GO" id="GO:0005975">
    <property type="term" value="P:carbohydrate metabolic process"/>
    <property type="evidence" value="ECO:0007669"/>
    <property type="project" value="InterPro"/>
</dbReference>
<dbReference type="EMBL" id="HG739104">
    <property type="protein sequence ID" value="CDP06221.1"/>
    <property type="molecule type" value="Genomic_DNA"/>
</dbReference>
<accession>A0A068UCP2</accession>
<dbReference type="Gramene" id="CDP06221">
    <property type="protein sequence ID" value="CDP06221"/>
    <property type="gene ID" value="GSCOC_T00022916001"/>
</dbReference>
<dbReference type="PANTHER" id="PTHR10353:SF154">
    <property type="entry name" value="BETA-GLUCOSIDASE 9-RELATED"/>
    <property type="match status" value="1"/>
</dbReference>
<dbReference type="InterPro" id="IPR001360">
    <property type="entry name" value="Glyco_hydro_1"/>
</dbReference>
<dbReference type="Pfam" id="PF00232">
    <property type="entry name" value="Glyco_hydro_1"/>
    <property type="match status" value="1"/>
</dbReference>
<gene>
    <name evidence="3" type="ORF">GSCOC_T00022916001</name>
</gene>
<evidence type="ECO:0008006" key="5">
    <source>
        <dbReference type="Google" id="ProtNLM"/>
    </source>
</evidence>
<organism evidence="3 4">
    <name type="scientific">Coffea canephora</name>
    <name type="common">Robusta coffee</name>
    <dbReference type="NCBI Taxonomy" id="49390"/>
    <lineage>
        <taxon>Eukaryota</taxon>
        <taxon>Viridiplantae</taxon>
        <taxon>Streptophyta</taxon>
        <taxon>Embryophyta</taxon>
        <taxon>Tracheophyta</taxon>
        <taxon>Spermatophyta</taxon>
        <taxon>Magnoliopsida</taxon>
        <taxon>eudicotyledons</taxon>
        <taxon>Gunneridae</taxon>
        <taxon>Pentapetalae</taxon>
        <taxon>asterids</taxon>
        <taxon>lamiids</taxon>
        <taxon>Gentianales</taxon>
        <taxon>Rubiaceae</taxon>
        <taxon>Ixoroideae</taxon>
        <taxon>Gardenieae complex</taxon>
        <taxon>Bertiereae - Coffeeae clade</taxon>
        <taxon>Coffeeae</taxon>
        <taxon>Coffea</taxon>
    </lineage>
</organism>
<dbReference type="Proteomes" id="UP000295252">
    <property type="component" value="Chromosome VIII"/>
</dbReference>
<evidence type="ECO:0000313" key="3">
    <source>
        <dbReference type="EMBL" id="CDP06221.1"/>
    </source>
</evidence>
<dbReference type="PANTHER" id="PTHR10353">
    <property type="entry name" value="GLYCOSYL HYDROLASE"/>
    <property type="match status" value="1"/>
</dbReference>
<keyword evidence="4" id="KW-1185">Reference proteome</keyword>
<proteinExistence type="inferred from homology"/>
<reference evidence="4" key="1">
    <citation type="journal article" date="2014" name="Science">
        <title>The coffee genome provides insight into the convergent evolution of caffeine biosynthesis.</title>
        <authorList>
            <person name="Denoeud F."/>
            <person name="Carretero-Paulet L."/>
            <person name="Dereeper A."/>
            <person name="Droc G."/>
            <person name="Guyot R."/>
            <person name="Pietrella M."/>
            <person name="Zheng C."/>
            <person name="Alberti A."/>
            <person name="Anthony F."/>
            <person name="Aprea G."/>
            <person name="Aury J.M."/>
            <person name="Bento P."/>
            <person name="Bernard M."/>
            <person name="Bocs S."/>
            <person name="Campa C."/>
            <person name="Cenci A."/>
            <person name="Combes M.C."/>
            <person name="Crouzillat D."/>
            <person name="Da Silva C."/>
            <person name="Daddiego L."/>
            <person name="De Bellis F."/>
            <person name="Dussert S."/>
            <person name="Garsmeur O."/>
            <person name="Gayraud T."/>
            <person name="Guignon V."/>
            <person name="Jahn K."/>
            <person name="Jamilloux V."/>
            <person name="Joet T."/>
            <person name="Labadie K."/>
            <person name="Lan T."/>
            <person name="Leclercq J."/>
            <person name="Lepelley M."/>
            <person name="Leroy T."/>
            <person name="Li L.T."/>
            <person name="Librado P."/>
            <person name="Lopez L."/>
            <person name="Munoz A."/>
            <person name="Noel B."/>
            <person name="Pallavicini A."/>
            <person name="Perrotta G."/>
            <person name="Poncet V."/>
            <person name="Pot D."/>
            <person name="Priyono X."/>
            <person name="Rigoreau M."/>
            <person name="Rouard M."/>
            <person name="Rozas J."/>
            <person name="Tranchant-Dubreuil C."/>
            <person name="VanBuren R."/>
            <person name="Zhang Q."/>
            <person name="Andrade A.C."/>
            <person name="Argout X."/>
            <person name="Bertrand B."/>
            <person name="de Kochko A."/>
            <person name="Graziosi G."/>
            <person name="Henry R.J."/>
            <person name="Jayarama X."/>
            <person name="Ming R."/>
            <person name="Nagai C."/>
            <person name="Rounsley S."/>
            <person name="Sankoff D."/>
            <person name="Giuliano G."/>
            <person name="Albert V.A."/>
            <person name="Wincker P."/>
            <person name="Lashermes P."/>
        </authorList>
    </citation>
    <scope>NUCLEOTIDE SEQUENCE [LARGE SCALE GENOMIC DNA]</scope>
    <source>
        <strain evidence="4">cv. DH200-94</strain>
    </source>
</reference>
<dbReference type="Gene3D" id="3.20.20.80">
    <property type="entry name" value="Glycosidases"/>
    <property type="match status" value="1"/>
</dbReference>
<evidence type="ECO:0000313" key="4">
    <source>
        <dbReference type="Proteomes" id="UP000295252"/>
    </source>
</evidence>
<protein>
    <recommendedName>
        <fullName evidence="5">Beta-glucosidase</fullName>
    </recommendedName>
</protein>
<dbReference type="GO" id="GO:0008422">
    <property type="term" value="F:beta-glucosidase activity"/>
    <property type="evidence" value="ECO:0007669"/>
    <property type="project" value="TreeGrafter"/>
</dbReference>
<dbReference type="AlphaFoldDB" id="A0A068UCP2"/>
<dbReference type="OMA" id="DSCANTT"/>
<evidence type="ECO:0000256" key="2">
    <source>
        <dbReference type="RuleBase" id="RU003690"/>
    </source>
</evidence>
<name>A0A068UCP2_COFCA</name>
<dbReference type="InterPro" id="IPR017853">
    <property type="entry name" value="GH"/>
</dbReference>
<evidence type="ECO:0000256" key="1">
    <source>
        <dbReference type="ARBA" id="ARBA00010838"/>
    </source>
</evidence>
<dbReference type="STRING" id="49390.A0A068UCP2"/>
<dbReference type="SUPFAM" id="SSF51445">
    <property type="entry name" value="(Trans)glycosidases"/>
    <property type="match status" value="1"/>
</dbReference>
<sequence>MLLLLKLQGELPANPEGRDWIFIGCWNHWCLENYPFIMKALVGDAFPKFTNDQKALVKGSYDFIGVNYYTSSIQPDQTYTTDNTNGKLTGERAPSSEVFVYPQGLGHALEYITKEYNKPKVYITENGYPQARDDSIPIETTLQDDARIQHILTHLRVVSEALKKGVNFKSYFMWSLMDCLEMGSAYNVRYGPCGLYYTDYNTLDRIPKKSANCLTLTLAFSL</sequence>
<dbReference type="PhylomeDB" id="A0A068UCP2"/>
<dbReference type="OrthoDB" id="65569at2759"/>
<dbReference type="GO" id="GO:0009821">
    <property type="term" value="P:alkaloid biosynthetic process"/>
    <property type="evidence" value="ECO:0007669"/>
    <property type="project" value="UniProtKB-ARBA"/>
</dbReference>